<evidence type="ECO:0000313" key="1">
    <source>
        <dbReference type="EMBL" id="KAF5392914.1"/>
    </source>
</evidence>
<sequence>MWGLDTVTKGMSSSESKSFRFEKLRIEVPWRLFRSISTTVLPYKNRLESAVVHKIEQECTTTTDNKMETWRRRLSATEHAEEDRHVYLQEIGVDV</sequence>
<dbReference type="AlphaFoldDB" id="A0A8H5I0P4"/>
<gene>
    <name evidence="1" type="ORF">D9757_000840</name>
</gene>
<evidence type="ECO:0000313" key="2">
    <source>
        <dbReference type="Proteomes" id="UP000518752"/>
    </source>
</evidence>
<keyword evidence="2" id="KW-1185">Reference proteome</keyword>
<reference evidence="1 2" key="1">
    <citation type="journal article" date="2020" name="ISME J.">
        <title>Uncovering the hidden diversity of litter-decomposition mechanisms in mushroom-forming fungi.</title>
        <authorList>
            <person name="Floudas D."/>
            <person name="Bentzer J."/>
            <person name="Ahren D."/>
            <person name="Johansson T."/>
            <person name="Persson P."/>
            <person name="Tunlid A."/>
        </authorList>
    </citation>
    <scope>NUCLEOTIDE SEQUENCE [LARGE SCALE GENOMIC DNA]</scope>
    <source>
        <strain evidence="1 2">CBS 406.79</strain>
    </source>
</reference>
<protein>
    <submittedName>
        <fullName evidence="1">Uncharacterized protein</fullName>
    </submittedName>
</protein>
<organism evidence="1 2">
    <name type="scientific">Collybiopsis confluens</name>
    <dbReference type="NCBI Taxonomy" id="2823264"/>
    <lineage>
        <taxon>Eukaryota</taxon>
        <taxon>Fungi</taxon>
        <taxon>Dikarya</taxon>
        <taxon>Basidiomycota</taxon>
        <taxon>Agaricomycotina</taxon>
        <taxon>Agaricomycetes</taxon>
        <taxon>Agaricomycetidae</taxon>
        <taxon>Agaricales</taxon>
        <taxon>Marasmiineae</taxon>
        <taxon>Omphalotaceae</taxon>
        <taxon>Collybiopsis</taxon>
    </lineage>
</organism>
<proteinExistence type="predicted"/>
<name>A0A8H5I0P4_9AGAR</name>
<accession>A0A8H5I0P4</accession>
<comment type="caution">
    <text evidence="1">The sequence shown here is derived from an EMBL/GenBank/DDBJ whole genome shotgun (WGS) entry which is preliminary data.</text>
</comment>
<dbReference type="EMBL" id="JAACJN010000004">
    <property type="protein sequence ID" value="KAF5392914.1"/>
    <property type="molecule type" value="Genomic_DNA"/>
</dbReference>
<dbReference type="Proteomes" id="UP000518752">
    <property type="component" value="Unassembled WGS sequence"/>
</dbReference>